<dbReference type="OrthoDB" id="6240825at2759"/>
<comment type="caution">
    <text evidence="4">The sequence shown here is derived from an EMBL/GenBank/DDBJ whole genome shotgun (WGS) entry which is preliminary data.</text>
</comment>
<dbReference type="PROSITE" id="PS51122">
    <property type="entry name" value="CALPONIN_2"/>
    <property type="match status" value="1"/>
</dbReference>
<dbReference type="PROSITE" id="PS01052">
    <property type="entry name" value="CALPONIN_1"/>
    <property type="match status" value="1"/>
</dbReference>
<dbReference type="PANTHER" id="PTHR47385:SF14">
    <property type="entry name" value="TRANSGELIN"/>
    <property type="match status" value="1"/>
</dbReference>
<dbReference type="Proteomes" id="UP000784294">
    <property type="component" value="Unassembled WGS sequence"/>
</dbReference>
<dbReference type="InterPro" id="IPR001715">
    <property type="entry name" value="CH_dom"/>
</dbReference>
<dbReference type="InterPro" id="IPR003096">
    <property type="entry name" value="SM22_calponin"/>
</dbReference>
<dbReference type="Pfam" id="PF00307">
    <property type="entry name" value="CH"/>
    <property type="match status" value="1"/>
</dbReference>
<dbReference type="GO" id="GO:0007015">
    <property type="term" value="P:actin filament organization"/>
    <property type="evidence" value="ECO:0007669"/>
    <property type="project" value="TreeGrafter"/>
</dbReference>
<proteinExistence type="inferred from homology"/>
<reference evidence="4" key="1">
    <citation type="submission" date="2018-11" db="EMBL/GenBank/DDBJ databases">
        <authorList>
            <consortium name="Pathogen Informatics"/>
        </authorList>
    </citation>
    <scope>NUCLEOTIDE SEQUENCE</scope>
</reference>
<sequence>MENIQCFLDAAEAYGVTKESLFQTVDLYEARNMAQVLSTILQLGTECQRNGFQGQFCGPKPTYQQKRQWTDQQLRASDGIISLQAGTNKLASQKGMSFGGQRHVADIRCDEMTPEGKKDYH</sequence>
<protein>
    <recommendedName>
        <fullName evidence="2">Transgelin</fullName>
    </recommendedName>
</protein>
<dbReference type="GO" id="GO:0051015">
    <property type="term" value="F:actin filament binding"/>
    <property type="evidence" value="ECO:0007669"/>
    <property type="project" value="TreeGrafter"/>
</dbReference>
<dbReference type="SUPFAM" id="SSF47576">
    <property type="entry name" value="Calponin-homology domain, CH-domain"/>
    <property type="match status" value="1"/>
</dbReference>
<dbReference type="Gene3D" id="1.10.418.10">
    <property type="entry name" value="Calponin-like domain"/>
    <property type="match status" value="1"/>
</dbReference>
<dbReference type="PROSITE" id="PS50021">
    <property type="entry name" value="CH"/>
    <property type="match status" value="1"/>
</dbReference>
<evidence type="ECO:0000256" key="1">
    <source>
        <dbReference type="ARBA" id="ARBA00009631"/>
    </source>
</evidence>
<organism evidence="4 5">
    <name type="scientific">Protopolystoma xenopodis</name>
    <dbReference type="NCBI Taxonomy" id="117903"/>
    <lineage>
        <taxon>Eukaryota</taxon>
        <taxon>Metazoa</taxon>
        <taxon>Spiralia</taxon>
        <taxon>Lophotrochozoa</taxon>
        <taxon>Platyhelminthes</taxon>
        <taxon>Monogenea</taxon>
        <taxon>Polyopisthocotylea</taxon>
        <taxon>Polystomatidea</taxon>
        <taxon>Polystomatidae</taxon>
        <taxon>Protopolystoma</taxon>
    </lineage>
</organism>
<keyword evidence="5" id="KW-1185">Reference proteome</keyword>
<dbReference type="PRINTS" id="PR00888">
    <property type="entry name" value="SM22CALPONIN"/>
</dbReference>
<dbReference type="EMBL" id="CAAALY010251207">
    <property type="protein sequence ID" value="VEL36018.1"/>
    <property type="molecule type" value="Genomic_DNA"/>
</dbReference>
<evidence type="ECO:0000256" key="2">
    <source>
        <dbReference type="RuleBase" id="RU361224"/>
    </source>
</evidence>
<dbReference type="InterPro" id="IPR000557">
    <property type="entry name" value="Calponin_repeat"/>
</dbReference>
<comment type="similarity">
    <text evidence="1 2">Belongs to the calponin family.</text>
</comment>
<dbReference type="PANTHER" id="PTHR47385">
    <property type="entry name" value="CALPONIN"/>
    <property type="match status" value="1"/>
</dbReference>
<evidence type="ECO:0000313" key="4">
    <source>
        <dbReference type="EMBL" id="VEL36018.1"/>
    </source>
</evidence>
<dbReference type="Pfam" id="PF00402">
    <property type="entry name" value="Calponin"/>
    <property type="match status" value="1"/>
</dbReference>
<gene>
    <name evidence="4" type="ORF">PXEA_LOCUS29458</name>
</gene>
<dbReference type="InterPro" id="IPR036872">
    <property type="entry name" value="CH_dom_sf"/>
</dbReference>
<dbReference type="GO" id="GO:0015629">
    <property type="term" value="C:actin cytoskeleton"/>
    <property type="evidence" value="ECO:0007669"/>
    <property type="project" value="TreeGrafter"/>
</dbReference>
<evidence type="ECO:0000313" key="5">
    <source>
        <dbReference type="Proteomes" id="UP000784294"/>
    </source>
</evidence>
<evidence type="ECO:0000259" key="3">
    <source>
        <dbReference type="PROSITE" id="PS50021"/>
    </source>
</evidence>
<name>A0A3S5C547_9PLAT</name>
<accession>A0A3S5C547</accession>
<feature type="domain" description="Calponin-homology (CH)" evidence="3">
    <location>
        <begin position="1"/>
        <end position="48"/>
    </location>
</feature>
<dbReference type="AlphaFoldDB" id="A0A3S5C547"/>
<dbReference type="InterPro" id="IPR050606">
    <property type="entry name" value="Calponin-like"/>
</dbReference>